<accession>A0A8T1XYL7</accession>
<dbReference type="AlphaFoldDB" id="A0A8T1XYL7"/>
<dbReference type="EMBL" id="JAEFBJ010000013">
    <property type="protein sequence ID" value="KAG7537013.1"/>
    <property type="molecule type" value="Genomic_DNA"/>
</dbReference>
<gene>
    <name evidence="1" type="ORF">ISN44_As13g009400</name>
</gene>
<protein>
    <submittedName>
        <fullName evidence="1">Uncharacterized protein</fullName>
    </submittedName>
</protein>
<evidence type="ECO:0000313" key="1">
    <source>
        <dbReference type="EMBL" id="KAG7537013.1"/>
    </source>
</evidence>
<evidence type="ECO:0000313" key="2">
    <source>
        <dbReference type="Proteomes" id="UP000694251"/>
    </source>
</evidence>
<name>A0A8T1XYL7_ARASU</name>
<sequence>MRVQHIGHVRCSVASDPNKRPEISCKYKGFVIPECGEHAAINDYGDAATIFSVAGKSSSLFSTQRQPLSLWRLKSQRQLYHCPLYFSVAGVSRELEDQGDSESGSSRTINLLWDAIEEMIRIEFDGRRFTVNGFVLLCFWFNSDADVTDCLPLLYD</sequence>
<reference evidence="1 2" key="1">
    <citation type="submission" date="2020-12" db="EMBL/GenBank/DDBJ databases">
        <title>Concerted genomic and epigenomic changes stabilize Arabidopsis allopolyploids.</title>
        <authorList>
            <person name="Chen Z."/>
        </authorList>
    </citation>
    <scope>NUCLEOTIDE SEQUENCE [LARGE SCALE GENOMIC DNA]</scope>
    <source>
        <strain evidence="1">As9502</strain>
        <tissue evidence="1">Leaf</tissue>
    </source>
</reference>
<organism evidence="1 2">
    <name type="scientific">Arabidopsis suecica</name>
    <name type="common">Swedish thale-cress</name>
    <name type="synonym">Cardaminopsis suecica</name>
    <dbReference type="NCBI Taxonomy" id="45249"/>
    <lineage>
        <taxon>Eukaryota</taxon>
        <taxon>Viridiplantae</taxon>
        <taxon>Streptophyta</taxon>
        <taxon>Embryophyta</taxon>
        <taxon>Tracheophyta</taxon>
        <taxon>Spermatophyta</taxon>
        <taxon>Magnoliopsida</taxon>
        <taxon>eudicotyledons</taxon>
        <taxon>Gunneridae</taxon>
        <taxon>Pentapetalae</taxon>
        <taxon>rosids</taxon>
        <taxon>malvids</taxon>
        <taxon>Brassicales</taxon>
        <taxon>Brassicaceae</taxon>
        <taxon>Camelineae</taxon>
        <taxon>Arabidopsis</taxon>
    </lineage>
</organism>
<dbReference type="Proteomes" id="UP000694251">
    <property type="component" value="Chromosome 13"/>
</dbReference>
<proteinExistence type="predicted"/>
<comment type="caution">
    <text evidence="1">The sequence shown here is derived from an EMBL/GenBank/DDBJ whole genome shotgun (WGS) entry which is preliminary data.</text>
</comment>
<keyword evidence="2" id="KW-1185">Reference proteome</keyword>